<dbReference type="GeneID" id="15312165"/>
<dbReference type="OrthoDB" id="25519at10239"/>
<accession>M4QGL1</accession>
<name>M4QGL1_9CAUD</name>
<proteinExistence type="predicted"/>
<evidence type="ECO:0000313" key="2">
    <source>
        <dbReference type="Proteomes" id="UP000201235"/>
    </source>
</evidence>
<gene>
    <name evidence="1" type="ORF">CPPG_00195</name>
</gene>
<dbReference type="Proteomes" id="UP000201235">
    <property type="component" value="Segment"/>
</dbReference>
<dbReference type="RefSeq" id="YP_007877746.1">
    <property type="nucleotide sequence ID" value="NC_021071.1"/>
</dbReference>
<dbReference type="EMBL" id="HQ634175">
    <property type="protein sequence ID" value="AGH26511.1"/>
    <property type="molecule type" value="Genomic_DNA"/>
</dbReference>
<sequence length="77" mass="8940">MRPKETETPEQLLARFDKRIQQLTARQQEIQGWYDEYVKLEKDLQRLQGSVDAVTYIATGKLPGDGNHDGMKDHKPK</sequence>
<organism evidence="1 2">
    <name type="scientific">Cyanophage P-RSM1</name>
    <dbReference type="NCBI Taxonomy" id="536444"/>
    <lineage>
        <taxon>Viruses</taxon>
        <taxon>Duplodnaviria</taxon>
        <taxon>Heunggongvirae</taxon>
        <taxon>Uroviricota</taxon>
        <taxon>Caudoviricetes</taxon>
        <taxon>Pantevenvirales</taxon>
        <taxon>Kyanoviridae</taxon>
        <taxon>Emcearvirus</taxon>
        <taxon>Emcearvirus gerard</taxon>
    </lineage>
</organism>
<reference evidence="1 2" key="1">
    <citation type="submission" date="2010-11" db="EMBL/GenBank/DDBJ databases">
        <title>The Genome Sequence of Cyanophage P-RSM1.</title>
        <authorList>
            <consortium name="The Broad Institute Genome Sequencing Platform"/>
            <person name="Henn M.R."/>
            <person name="Sullivan M.S."/>
            <person name="Osburne M.S."/>
            <person name="Levin J."/>
            <person name="Malboeuf C."/>
            <person name="Casali M."/>
            <person name="Russ C."/>
            <person name="Lennon N."/>
            <person name="Chapman S.B."/>
            <person name="Erlich R."/>
            <person name="Young S.K."/>
            <person name="Yandava C."/>
            <person name="Zeng Q."/>
            <person name="Alvarado L."/>
            <person name="Anderson S."/>
            <person name="Berlin A."/>
            <person name="Chen Z."/>
            <person name="Freedman E."/>
            <person name="Gellesch M."/>
            <person name="Goldberg J."/>
            <person name="Green L."/>
            <person name="Griggs A."/>
            <person name="Gujja S."/>
            <person name="Heilman E.R."/>
            <person name="Heiman D."/>
            <person name="Hollinger A."/>
            <person name="Howarth C."/>
            <person name="Larson L."/>
            <person name="Mehta T."/>
            <person name="Pearson M."/>
            <person name="Roberts A."/>
            <person name="Ryan E."/>
            <person name="Saif S."/>
            <person name="Shea T."/>
            <person name="Shenoy N."/>
            <person name="Sisk P."/>
            <person name="Stolte C."/>
            <person name="Sykes S."/>
            <person name="White J."/>
            <person name="Yu Q."/>
            <person name="Coleman M.L."/>
            <person name="Huang K.H."/>
            <person name="Weigele P.R."/>
            <person name="DeFrancesco A.S."/>
            <person name="Kern S.E."/>
            <person name="Thompson L.R."/>
            <person name="Fu R."/>
            <person name="Hombeck B."/>
            <person name="Chisholm S.W."/>
            <person name="Haas B."/>
            <person name="Nusbaum C."/>
            <person name="Birren B."/>
        </authorList>
    </citation>
    <scope>NUCLEOTIDE SEQUENCE [LARGE SCALE GENOMIC DNA]</scope>
    <source>
        <strain evidence="1 2">P-RSM1</strain>
    </source>
</reference>
<protein>
    <submittedName>
        <fullName evidence="1">Uncharacterized protein</fullName>
    </submittedName>
</protein>
<keyword evidence="2" id="KW-1185">Reference proteome</keyword>
<evidence type="ECO:0000313" key="1">
    <source>
        <dbReference type="EMBL" id="AGH26511.1"/>
    </source>
</evidence>
<dbReference type="KEGG" id="vg:15312165"/>